<dbReference type="GO" id="GO:0020037">
    <property type="term" value="F:heme binding"/>
    <property type="evidence" value="ECO:0007669"/>
    <property type="project" value="InterPro"/>
</dbReference>
<reference evidence="5 6" key="1">
    <citation type="submission" date="2019-02" db="EMBL/GenBank/DDBJ databases">
        <title>Deep-cultivation of Planctomycetes and their phenomic and genomic characterization uncovers novel biology.</title>
        <authorList>
            <person name="Wiegand S."/>
            <person name="Jogler M."/>
            <person name="Boedeker C."/>
            <person name="Pinto D."/>
            <person name="Vollmers J."/>
            <person name="Rivas-Marin E."/>
            <person name="Kohn T."/>
            <person name="Peeters S.H."/>
            <person name="Heuer A."/>
            <person name="Rast P."/>
            <person name="Oberbeckmann S."/>
            <person name="Bunk B."/>
            <person name="Jeske O."/>
            <person name="Meyerdierks A."/>
            <person name="Storesund J.E."/>
            <person name="Kallscheuer N."/>
            <person name="Luecker S."/>
            <person name="Lage O.M."/>
            <person name="Pohl T."/>
            <person name="Merkel B.J."/>
            <person name="Hornburger P."/>
            <person name="Mueller R.-W."/>
            <person name="Bruemmer F."/>
            <person name="Labrenz M."/>
            <person name="Spormann A.M."/>
            <person name="Op den Camp H."/>
            <person name="Overmann J."/>
            <person name="Amann R."/>
            <person name="Jetten M.S.M."/>
            <person name="Mascher T."/>
            <person name="Medema M.H."/>
            <person name="Devos D.P."/>
            <person name="Kaster A.-K."/>
            <person name="Ovreas L."/>
            <person name="Rohde M."/>
            <person name="Galperin M.Y."/>
            <person name="Jogler C."/>
        </authorList>
    </citation>
    <scope>NUCLEOTIDE SEQUENCE [LARGE SCALE GENOMIC DNA]</scope>
    <source>
        <strain evidence="5 6">Mal48</strain>
    </source>
</reference>
<organism evidence="5 6">
    <name type="scientific">Thalassoglobus polymorphus</name>
    <dbReference type="NCBI Taxonomy" id="2527994"/>
    <lineage>
        <taxon>Bacteria</taxon>
        <taxon>Pseudomonadati</taxon>
        <taxon>Planctomycetota</taxon>
        <taxon>Planctomycetia</taxon>
        <taxon>Planctomycetales</taxon>
        <taxon>Planctomycetaceae</taxon>
        <taxon>Thalassoglobus</taxon>
    </lineage>
</organism>
<dbReference type="Pfam" id="PF07587">
    <property type="entry name" value="PSD1"/>
    <property type="match status" value="1"/>
</dbReference>
<keyword evidence="6" id="KW-1185">Reference proteome</keyword>
<gene>
    <name evidence="5" type="ORF">Mal48_23880</name>
</gene>
<keyword evidence="1" id="KW-0175">Coiled coil</keyword>
<dbReference type="AlphaFoldDB" id="A0A517QNF3"/>
<dbReference type="GO" id="GO:0009055">
    <property type="term" value="F:electron transfer activity"/>
    <property type="evidence" value="ECO:0007669"/>
    <property type="project" value="InterPro"/>
</dbReference>
<dbReference type="InterPro" id="IPR022655">
    <property type="entry name" value="DUF1553"/>
</dbReference>
<dbReference type="SUPFAM" id="SSF46626">
    <property type="entry name" value="Cytochrome c"/>
    <property type="match status" value="1"/>
</dbReference>
<dbReference type="KEGG" id="tpol:Mal48_23880"/>
<dbReference type="InterPro" id="IPR011444">
    <property type="entry name" value="DUF1549"/>
</dbReference>
<feature type="domain" description="DUF1549" evidence="2">
    <location>
        <begin position="150"/>
        <end position="355"/>
    </location>
</feature>
<evidence type="ECO:0000259" key="4">
    <source>
        <dbReference type="Pfam" id="PF07635"/>
    </source>
</evidence>
<name>A0A517QNF3_9PLAN</name>
<dbReference type="Pfam" id="PF07635">
    <property type="entry name" value="PSCyt1"/>
    <property type="match status" value="1"/>
</dbReference>
<dbReference type="Pfam" id="PF07583">
    <property type="entry name" value="PSCyt2"/>
    <property type="match status" value="1"/>
</dbReference>
<dbReference type="InterPro" id="IPR011429">
    <property type="entry name" value="Cyt_c_Planctomycete-type"/>
</dbReference>
<dbReference type="PANTHER" id="PTHR35889:SF3">
    <property type="entry name" value="F-BOX DOMAIN-CONTAINING PROTEIN"/>
    <property type="match status" value="1"/>
</dbReference>
<feature type="coiled-coil region" evidence="1">
    <location>
        <begin position="375"/>
        <end position="402"/>
    </location>
</feature>
<accession>A0A517QNF3</accession>
<evidence type="ECO:0000313" key="6">
    <source>
        <dbReference type="Proteomes" id="UP000315724"/>
    </source>
</evidence>
<dbReference type="EMBL" id="CP036267">
    <property type="protein sequence ID" value="QDT33135.1"/>
    <property type="molecule type" value="Genomic_DNA"/>
</dbReference>
<evidence type="ECO:0000259" key="2">
    <source>
        <dbReference type="Pfam" id="PF07583"/>
    </source>
</evidence>
<feature type="domain" description="Cytochrome C Planctomycete-type" evidence="4">
    <location>
        <begin position="43"/>
        <end position="99"/>
    </location>
</feature>
<feature type="domain" description="DUF1553" evidence="3">
    <location>
        <begin position="722"/>
        <end position="981"/>
    </location>
</feature>
<proteinExistence type="predicted"/>
<protein>
    <submittedName>
        <fullName evidence="5">Planctomycete cytochrome C</fullName>
    </submittedName>
</protein>
<evidence type="ECO:0000256" key="1">
    <source>
        <dbReference type="SAM" id="Coils"/>
    </source>
</evidence>
<evidence type="ECO:0000259" key="3">
    <source>
        <dbReference type="Pfam" id="PF07587"/>
    </source>
</evidence>
<dbReference type="PANTHER" id="PTHR35889">
    <property type="entry name" value="CYCLOINULO-OLIGOSACCHARIDE FRUCTANOTRANSFERASE-RELATED"/>
    <property type="match status" value="1"/>
</dbReference>
<dbReference type="InterPro" id="IPR036909">
    <property type="entry name" value="Cyt_c-like_dom_sf"/>
</dbReference>
<evidence type="ECO:0000313" key="5">
    <source>
        <dbReference type="EMBL" id="QDT33135.1"/>
    </source>
</evidence>
<dbReference type="Proteomes" id="UP000315724">
    <property type="component" value="Chromosome"/>
</dbReference>
<dbReference type="RefSeq" id="WP_197442257.1">
    <property type="nucleotide sequence ID" value="NZ_CP036267.1"/>
</dbReference>
<sequence>MPMPIPANFLIALFIPLAVTSFIMADDPVSFTRDIRPILSDNCFACHGPDEKTREADLRLDLFEDAIKSGAIKPGKVTESEIWNRINSSDPDIVMPPAEAHKELTAEQKQLIRKWIESGAEYEEHWAFVAPVRPTVPANTAKSTKSIQNPIDAFLQRRLSSEGLTASPLADKRTLIRRLTLDLTGLPPTPEEVEAFVNDESEDAYEKRIDELMSRVTYAEHMARYWLDLARYADTHGLHLDNERSMWPYRDWVVRAFQQNISFDDFTRWQLAGDLLESPTRDQLIASGFNRCNVSTSEGGSIKEEWIFRYAVDRTTTTAEVWMGLTAGCAVCHDHKFDPITANDYYSMYAFFHSAADPAMDGNKIDTPPILKLYSDEENEKIDQLNQKITKVDQQIKSQLAAYKYVDPATVDPPPAPLVTESIWFEDHFPSGAKVKASGDPLTLVSKAEGEVFSGKQALRRTANGLAQDFYSDGAAELIVPANGKIFVHCYLDPEKTPETIMIQFHTNAWKHRAVWGAEEKIPFGKPKTTEKVLMGDLPKSGEWVRLEVDARKMGLNAGSKVTGYAFTQFGGTVTWDHLGVSSVVDSAKDQMWSFKTWKLKNAGKRNNALPEGLRQLVRGKQSKDWNEDEEKRIFDFWLENFYVGINDIIGEFKREKTALNAEKKKVEKEVPLTFIMADLKEQRESFVMLRGAYDKPGEKVTRRVPEFLPPLPELTENRDYNRLDFANWLVDGNHPLTARVTVNRFWQQFFGTGLVRTSGDFGSQGEPPSHPELLDWLAVEFVEQGWDVQKLVKLILTSHAYRQSSRITPELLERDPENRLLARGPRLRLDAEVLRDQALFVSGLLVDKVGGKAVKPYQPPNIWEPVGFGSSNTRYYKQDSGEALYRRSLYTFLKRTAPPPFMSTFDAPNREQSCSRRERSNTPMQALQLMNDIQHVEAARNFAQRILKEGGETTKSRIHWAWEVATSRVPKPLELKIAESAFEQHLKRYRDNPESAEQLISYGESPPDESLPPDELAAYTMLANLILNLDEVVTKN</sequence>